<protein>
    <submittedName>
        <fullName evidence="2">Amidohydrolase</fullName>
    </submittedName>
</protein>
<dbReference type="Pfam" id="PF04909">
    <property type="entry name" value="Amidohydro_2"/>
    <property type="match status" value="1"/>
</dbReference>
<dbReference type="Proteomes" id="UP000727907">
    <property type="component" value="Unassembled WGS sequence"/>
</dbReference>
<proteinExistence type="predicted"/>
<dbReference type="RefSeq" id="WP_216959752.1">
    <property type="nucleotide sequence ID" value="NZ_JAHOPB010000001.1"/>
</dbReference>
<name>A0ABS6IMB7_9HYPH</name>
<dbReference type="EMBL" id="JAHOPB010000001">
    <property type="protein sequence ID" value="MBU8874368.1"/>
    <property type="molecule type" value="Genomic_DNA"/>
</dbReference>
<sequence length="393" mass="43948">MPYASGRVIHDADAHIMEVPGFLEDYLEARHRASVTDAVLFPRHEGFHSTRLKADSATEFDETQIMLRKNWEALGSSSRQDRPRSVDLLGFASQLMFTTALLNYSSVLEGGRDVELTYAVARAHTRHMVEFCSVDRRLLPTGYVPLVDFERTERAAREAIELGAKALMIPSRCPDGHSPSHIGFDPLWAIAQEAGLPIVFHVGGGGKLLEDAYFNNGLPPVPDFHGGDDNFKSIDYMAIGYPPMKALTALVVDRVLDRFPSLKFGVIEQGASWVPGWMRNMDSAHNAFYRNEERLQKMSLKPSEFVQRQIRVTPYPHEDAGWIIANTGDEVCLFSSDYPHVEGGRHPIKRFEASMEKAGTTEAQKQRFYCDNFIDLMGAGLAPELRHPVQAAA</sequence>
<feature type="domain" description="Amidohydrolase-related" evidence="1">
    <location>
        <begin position="79"/>
        <end position="372"/>
    </location>
</feature>
<reference evidence="2 3" key="1">
    <citation type="submission" date="2021-06" db="EMBL/GenBank/DDBJ databases">
        <authorList>
            <person name="Lee D.H."/>
        </authorList>
    </citation>
    <scope>NUCLEOTIDE SEQUENCE [LARGE SCALE GENOMIC DNA]</scope>
    <source>
        <strain evidence="2 3">MMS21-HV4-11</strain>
    </source>
</reference>
<evidence type="ECO:0000313" key="2">
    <source>
        <dbReference type="EMBL" id="MBU8874368.1"/>
    </source>
</evidence>
<accession>A0ABS6IMB7</accession>
<dbReference type="PANTHER" id="PTHR21240">
    <property type="entry name" value="2-AMINO-3-CARBOXYLMUCONATE-6-SEMIALDEHYDE DECARBOXYLASE"/>
    <property type="match status" value="1"/>
</dbReference>
<dbReference type="InterPro" id="IPR032465">
    <property type="entry name" value="ACMSD"/>
</dbReference>
<evidence type="ECO:0000259" key="1">
    <source>
        <dbReference type="Pfam" id="PF04909"/>
    </source>
</evidence>
<comment type="caution">
    <text evidence="2">The sequence shown here is derived from an EMBL/GenBank/DDBJ whole genome shotgun (WGS) entry which is preliminary data.</text>
</comment>
<dbReference type="PANTHER" id="PTHR21240:SF28">
    <property type="entry name" value="ISO-OROTATE DECARBOXYLASE (EUROFUNG)"/>
    <property type="match status" value="1"/>
</dbReference>
<dbReference type="InterPro" id="IPR006680">
    <property type="entry name" value="Amidohydro-rel"/>
</dbReference>
<evidence type="ECO:0000313" key="3">
    <source>
        <dbReference type="Proteomes" id="UP000727907"/>
    </source>
</evidence>
<keyword evidence="3" id="KW-1185">Reference proteome</keyword>
<organism evidence="2 3">
    <name type="scientific">Reyranella humidisoli</name>
    <dbReference type="NCBI Taxonomy" id="2849149"/>
    <lineage>
        <taxon>Bacteria</taxon>
        <taxon>Pseudomonadati</taxon>
        <taxon>Pseudomonadota</taxon>
        <taxon>Alphaproteobacteria</taxon>
        <taxon>Hyphomicrobiales</taxon>
        <taxon>Reyranellaceae</taxon>
        <taxon>Reyranella</taxon>
    </lineage>
</organism>
<gene>
    <name evidence="2" type="ORF">KQ910_11400</name>
</gene>